<reference evidence="2" key="1">
    <citation type="submission" date="2020-02" db="EMBL/GenBank/DDBJ databases">
        <authorList>
            <person name="Meier V. D."/>
        </authorList>
    </citation>
    <scope>NUCLEOTIDE SEQUENCE</scope>
    <source>
        <strain evidence="2">AVDCRST_MAG25</strain>
    </source>
</reference>
<dbReference type="SUPFAM" id="SSF53335">
    <property type="entry name" value="S-adenosyl-L-methionine-dependent methyltransferases"/>
    <property type="match status" value="1"/>
</dbReference>
<sequence length="215" mass="22933">MSDKLLASPRSSLPFYDRVGPLYDAIIGPVSGRARERAASSLGLGPGGRLLLVGVGSGLDLPHLPRDIRGVGVDLSGGMLRRARALRAGIGMPNFELREMDAQDLDFPDGSFDAVFLPLLVSVVPDGSRALAEAARVARPGSRVVVLDHFWPEERPRSSAARALGGVLGRVATHADRRFSEIRAGASDLRALSDEELPPRGFFRLVVLEKPGLAP</sequence>
<dbReference type="InterPro" id="IPR029063">
    <property type="entry name" value="SAM-dependent_MTases_sf"/>
</dbReference>
<dbReference type="InterPro" id="IPR013216">
    <property type="entry name" value="Methyltransf_11"/>
</dbReference>
<gene>
    <name evidence="2" type="ORF">AVDCRST_MAG25-1370</name>
</gene>
<dbReference type="EMBL" id="CADCVI010000084">
    <property type="protein sequence ID" value="CAA9464724.1"/>
    <property type="molecule type" value="Genomic_DNA"/>
</dbReference>
<feature type="domain" description="Methyltransferase type 11" evidence="1">
    <location>
        <begin position="52"/>
        <end position="145"/>
    </location>
</feature>
<proteinExistence type="predicted"/>
<dbReference type="GO" id="GO:0008757">
    <property type="term" value="F:S-adenosylmethionine-dependent methyltransferase activity"/>
    <property type="evidence" value="ECO:0007669"/>
    <property type="project" value="InterPro"/>
</dbReference>
<organism evidence="2">
    <name type="scientific">uncultured Rubrobacteraceae bacterium</name>
    <dbReference type="NCBI Taxonomy" id="349277"/>
    <lineage>
        <taxon>Bacteria</taxon>
        <taxon>Bacillati</taxon>
        <taxon>Actinomycetota</taxon>
        <taxon>Rubrobacteria</taxon>
        <taxon>Rubrobacterales</taxon>
        <taxon>Rubrobacteraceae</taxon>
        <taxon>environmental samples</taxon>
    </lineage>
</organism>
<name>A0A6J4R773_9ACTN</name>
<dbReference type="Gene3D" id="3.40.50.150">
    <property type="entry name" value="Vaccinia Virus protein VP39"/>
    <property type="match status" value="1"/>
</dbReference>
<dbReference type="AlphaFoldDB" id="A0A6J4R773"/>
<evidence type="ECO:0000313" key="2">
    <source>
        <dbReference type="EMBL" id="CAA9464724.1"/>
    </source>
</evidence>
<dbReference type="PANTHER" id="PTHR43591:SF24">
    <property type="entry name" value="2-METHOXY-6-POLYPRENYL-1,4-BENZOQUINOL METHYLASE, MITOCHONDRIAL"/>
    <property type="match status" value="1"/>
</dbReference>
<protein>
    <recommendedName>
        <fullName evidence="1">Methyltransferase type 11 domain-containing protein</fullName>
    </recommendedName>
</protein>
<evidence type="ECO:0000259" key="1">
    <source>
        <dbReference type="Pfam" id="PF08241"/>
    </source>
</evidence>
<dbReference type="Pfam" id="PF08241">
    <property type="entry name" value="Methyltransf_11"/>
    <property type="match status" value="1"/>
</dbReference>
<dbReference type="PANTHER" id="PTHR43591">
    <property type="entry name" value="METHYLTRANSFERASE"/>
    <property type="match status" value="1"/>
</dbReference>
<accession>A0A6J4R773</accession>
<dbReference type="CDD" id="cd02440">
    <property type="entry name" value="AdoMet_MTases"/>
    <property type="match status" value="1"/>
</dbReference>